<reference evidence="2" key="1">
    <citation type="submission" date="2021-06" db="EMBL/GenBank/DDBJ databases">
        <authorList>
            <person name="Kallberg Y."/>
            <person name="Tangrot J."/>
            <person name="Rosling A."/>
        </authorList>
    </citation>
    <scope>NUCLEOTIDE SEQUENCE</scope>
    <source>
        <strain evidence="2">87-6 pot B 2015</strain>
    </source>
</reference>
<keyword evidence="3" id="KW-1185">Reference proteome</keyword>
<feature type="compositionally biased region" description="Low complexity" evidence="1">
    <location>
        <begin position="165"/>
        <end position="179"/>
    </location>
</feature>
<accession>A0A9N9CPU4</accession>
<dbReference type="Proteomes" id="UP000789375">
    <property type="component" value="Unassembled WGS sequence"/>
</dbReference>
<name>A0A9N9CPU4_FUNMO</name>
<feature type="compositionally biased region" description="Basic and acidic residues" evidence="1">
    <location>
        <begin position="78"/>
        <end position="92"/>
    </location>
</feature>
<feature type="region of interest" description="Disordered" evidence="1">
    <location>
        <begin position="122"/>
        <end position="188"/>
    </location>
</feature>
<proteinExistence type="predicted"/>
<feature type="compositionally biased region" description="Basic and acidic residues" evidence="1">
    <location>
        <begin position="135"/>
        <end position="156"/>
    </location>
</feature>
<comment type="caution">
    <text evidence="2">The sequence shown here is derived from an EMBL/GenBank/DDBJ whole genome shotgun (WGS) entry which is preliminary data.</text>
</comment>
<gene>
    <name evidence="2" type="ORF">FMOSSE_LOCUS9388</name>
</gene>
<dbReference type="EMBL" id="CAJVPP010002729">
    <property type="protein sequence ID" value="CAG8609652.1"/>
    <property type="molecule type" value="Genomic_DNA"/>
</dbReference>
<evidence type="ECO:0000256" key="1">
    <source>
        <dbReference type="SAM" id="MobiDB-lite"/>
    </source>
</evidence>
<dbReference type="AlphaFoldDB" id="A0A9N9CPU4"/>
<feature type="region of interest" description="Disordered" evidence="1">
    <location>
        <begin position="202"/>
        <end position="222"/>
    </location>
</feature>
<evidence type="ECO:0000313" key="2">
    <source>
        <dbReference type="EMBL" id="CAG8609652.1"/>
    </source>
</evidence>
<organism evidence="2 3">
    <name type="scientific">Funneliformis mosseae</name>
    <name type="common">Endomycorrhizal fungus</name>
    <name type="synonym">Glomus mosseae</name>
    <dbReference type="NCBI Taxonomy" id="27381"/>
    <lineage>
        <taxon>Eukaryota</taxon>
        <taxon>Fungi</taxon>
        <taxon>Fungi incertae sedis</taxon>
        <taxon>Mucoromycota</taxon>
        <taxon>Glomeromycotina</taxon>
        <taxon>Glomeromycetes</taxon>
        <taxon>Glomerales</taxon>
        <taxon>Glomeraceae</taxon>
        <taxon>Funneliformis</taxon>
    </lineage>
</organism>
<evidence type="ECO:0000313" key="3">
    <source>
        <dbReference type="Proteomes" id="UP000789375"/>
    </source>
</evidence>
<feature type="region of interest" description="Disordered" evidence="1">
    <location>
        <begin position="78"/>
        <end position="105"/>
    </location>
</feature>
<feature type="compositionally biased region" description="Polar residues" evidence="1">
    <location>
        <begin position="205"/>
        <end position="222"/>
    </location>
</feature>
<protein>
    <submittedName>
        <fullName evidence="2">49_t:CDS:1</fullName>
    </submittedName>
</protein>
<sequence>MTIMYKLDKIITDFEKLFSTAETKEFIDKLREEQEERRFNSAFQINVTSSCTVKALKGYNANQTLIDELKVNDEHKMRISKNERKRPAEEISHTITSPPNLRPSVEEKETDAQFLFSDQIVKGHPEDTNSLDQAIRNEDTSYERRRRCSTPEDKTKSVNLDEVPSATTTTSLDSSSEYIPSDESEEDDELEFITMGHKTARLKSNKSNELPSSPSLQFPRQSPIDNQLRRNDFITGEIEVLMFILFYYNFWRYKDLSIMLLNAVYFFTVDRIVLIEISVHKSGFKAVEVRSARWPFSWNSVVEYSRVRK</sequence>